<dbReference type="EMBL" id="CP029554">
    <property type="protein sequence ID" value="AXE33921.1"/>
    <property type="molecule type" value="Genomic_DNA"/>
</dbReference>
<feature type="transmembrane region" description="Helical" evidence="6">
    <location>
        <begin position="191"/>
        <end position="209"/>
    </location>
</feature>
<dbReference type="PANTHER" id="PTHR30086:SF21">
    <property type="entry name" value="TRANSPORT PROTEIN"/>
    <property type="match status" value="1"/>
</dbReference>
<keyword evidence="2" id="KW-1003">Cell membrane</keyword>
<keyword evidence="5 6" id="KW-0472">Membrane</keyword>
<feature type="transmembrane region" description="Helical" evidence="6">
    <location>
        <begin position="157"/>
        <end position="179"/>
    </location>
</feature>
<protein>
    <submittedName>
        <fullName evidence="7">Lysine transporter LysE</fullName>
    </submittedName>
</protein>
<dbReference type="AlphaFoldDB" id="A0A344UF73"/>
<dbReference type="Proteomes" id="UP000252038">
    <property type="component" value="Chromosome"/>
</dbReference>
<reference evidence="7 8" key="1">
    <citation type="submission" date="2018-05" db="EMBL/GenBank/DDBJ databases">
        <title>Genome sequencing, assembly and analysis of the novel insecticidal bacterium, Chromobacterium phragmitis.</title>
        <authorList>
            <person name="Sparks M.E."/>
            <person name="Blackburn M.B."/>
            <person name="Gundersen-Rindal D.E."/>
        </authorList>
    </citation>
    <scope>NUCLEOTIDE SEQUENCE [LARGE SCALE GENOMIC DNA]</scope>
    <source>
        <strain evidence="7">IIBBL 274-1</strain>
    </source>
</reference>
<dbReference type="PIRSF" id="PIRSF006324">
    <property type="entry name" value="LeuE"/>
    <property type="match status" value="1"/>
</dbReference>
<dbReference type="Pfam" id="PF01810">
    <property type="entry name" value="LysE"/>
    <property type="match status" value="1"/>
</dbReference>
<organism evidence="7 8">
    <name type="scientific">Chromobacterium phragmitis</name>
    <dbReference type="NCBI Taxonomy" id="2202141"/>
    <lineage>
        <taxon>Bacteria</taxon>
        <taxon>Pseudomonadati</taxon>
        <taxon>Pseudomonadota</taxon>
        <taxon>Betaproteobacteria</taxon>
        <taxon>Neisseriales</taxon>
        <taxon>Chromobacteriaceae</taxon>
        <taxon>Chromobacterium</taxon>
    </lineage>
</organism>
<sequence>MIAAYLPEFIALATVHFLAVVAPGPDFAVTVSQSVRHGRKTGLLTALGIGCGISVHVAYTLLGIGALLHASEHLMLGAKLLGCSYLACLAIKLLRARPAASGLEPAADAPSPGLTGAKAFSTGFLTNATNPKATLFFLAIFTTLVSADTPLKVQTFYGVWMCAVNAAWFALVSLLFSKASVRAAFIRMGHWFERMMGLILIGFAARLVLSL</sequence>
<evidence type="ECO:0000256" key="2">
    <source>
        <dbReference type="ARBA" id="ARBA00022475"/>
    </source>
</evidence>
<name>A0A344UF73_9NEIS</name>
<feature type="transmembrane region" description="Helical" evidence="6">
    <location>
        <begin position="6"/>
        <end position="31"/>
    </location>
</feature>
<evidence type="ECO:0000256" key="5">
    <source>
        <dbReference type="ARBA" id="ARBA00023136"/>
    </source>
</evidence>
<dbReference type="KEGG" id="chrb:DK843_06120"/>
<dbReference type="GO" id="GO:0015171">
    <property type="term" value="F:amino acid transmembrane transporter activity"/>
    <property type="evidence" value="ECO:0007669"/>
    <property type="project" value="TreeGrafter"/>
</dbReference>
<evidence type="ECO:0000256" key="1">
    <source>
        <dbReference type="ARBA" id="ARBA00004651"/>
    </source>
</evidence>
<keyword evidence="3 6" id="KW-0812">Transmembrane</keyword>
<proteinExistence type="predicted"/>
<dbReference type="InterPro" id="IPR001123">
    <property type="entry name" value="LeuE-type"/>
</dbReference>
<dbReference type="GO" id="GO:0005886">
    <property type="term" value="C:plasma membrane"/>
    <property type="evidence" value="ECO:0007669"/>
    <property type="project" value="UniProtKB-SubCell"/>
</dbReference>
<dbReference type="PANTHER" id="PTHR30086">
    <property type="entry name" value="ARGININE EXPORTER PROTEIN ARGO"/>
    <property type="match status" value="1"/>
</dbReference>
<evidence type="ECO:0000313" key="8">
    <source>
        <dbReference type="Proteomes" id="UP000252038"/>
    </source>
</evidence>
<feature type="transmembrane region" description="Helical" evidence="6">
    <location>
        <begin position="43"/>
        <end position="68"/>
    </location>
</feature>
<comment type="subcellular location">
    <subcellularLocation>
        <location evidence="1">Cell membrane</location>
        <topology evidence="1">Multi-pass membrane protein</topology>
    </subcellularLocation>
</comment>
<keyword evidence="4 6" id="KW-1133">Transmembrane helix</keyword>
<evidence type="ECO:0000256" key="6">
    <source>
        <dbReference type="SAM" id="Phobius"/>
    </source>
</evidence>
<feature type="transmembrane region" description="Helical" evidence="6">
    <location>
        <begin position="133"/>
        <end position="151"/>
    </location>
</feature>
<evidence type="ECO:0000256" key="3">
    <source>
        <dbReference type="ARBA" id="ARBA00022692"/>
    </source>
</evidence>
<evidence type="ECO:0000256" key="4">
    <source>
        <dbReference type="ARBA" id="ARBA00022989"/>
    </source>
</evidence>
<dbReference type="RefSeq" id="WP_114072805.1">
    <property type="nucleotide sequence ID" value="NZ_CP029554.1"/>
</dbReference>
<evidence type="ECO:0000313" key="7">
    <source>
        <dbReference type="EMBL" id="AXE33921.1"/>
    </source>
</evidence>
<gene>
    <name evidence="7" type="ORF">DK843_06120</name>
</gene>
<accession>A0A344UF73</accession>